<dbReference type="PANTHER" id="PTHR33164:SF99">
    <property type="entry name" value="MARR FAMILY REGULATORY PROTEIN"/>
    <property type="match status" value="1"/>
</dbReference>
<dbReference type="Proteomes" id="UP001652445">
    <property type="component" value="Unassembled WGS sequence"/>
</dbReference>
<evidence type="ECO:0000256" key="1">
    <source>
        <dbReference type="ARBA" id="ARBA00023125"/>
    </source>
</evidence>
<dbReference type="SUPFAM" id="SSF46785">
    <property type="entry name" value="Winged helix' DNA-binding domain"/>
    <property type="match status" value="1"/>
</dbReference>
<evidence type="ECO:0000313" key="4">
    <source>
        <dbReference type="Proteomes" id="UP001652445"/>
    </source>
</evidence>
<dbReference type="Pfam" id="PF01047">
    <property type="entry name" value="MarR"/>
    <property type="match status" value="1"/>
</dbReference>
<dbReference type="InterPro" id="IPR036388">
    <property type="entry name" value="WH-like_DNA-bd_sf"/>
</dbReference>
<comment type="caution">
    <text evidence="3">The sequence shown here is derived from an EMBL/GenBank/DDBJ whole genome shotgun (WGS) entry which is preliminary data.</text>
</comment>
<keyword evidence="1" id="KW-0238">DNA-binding</keyword>
<accession>A0ABT2UDB0</accession>
<dbReference type="PRINTS" id="PR00598">
    <property type="entry name" value="HTHMARR"/>
</dbReference>
<dbReference type="InterPro" id="IPR039422">
    <property type="entry name" value="MarR/SlyA-like"/>
</dbReference>
<dbReference type="InterPro" id="IPR000835">
    <property type="entry name" value="HTH_MarR-typ"/>
</dbReference>
<dbReference type="PROSITE" id="PS50995">
    <property type="entry name" value="HTH_MARR_2"/>
    <property type="match status" value="1"/>
</dbReference>
<name>A0ABT2UDB0_9BACL</name>
<sequence>MDSGHETKTSQTERFETALWTIVRRLGPELTSHTSLKLTGQQFVMLHFISKTGPCKVTDLAGRMEVKPSAITVMIDRLIAQGVVQRRHDDKDRRVVFIDMTDRGHEVLEQLQQLRREIIGSYLNDLDADKLTVFLDIFEQIAGKIPKSVNPSP</sequence>
<evidence type="ECO:0000313" key="3">
    <source>
        <dbReference type="EMBL" id="MCU6791664.1"/>
    </source>
</evidence>
<dbReference type="RefSeq" id="WP_262683179.1">
    <property type="nucleotide sequence ID" value="NZ_JAOQIO010000011.1"/>
</dbReference>
<reference evidence="3 4" key="1">
    <citation type="submission" date="2022-09" db="EMBL/GenBank/DDBJ databases">
        <authorList>
            <person name="Han X.L."/>
            <person name="Wang Q."/>
            <person name="Lu T."/>
        </authorList>
    </citation>
    <scope>NUCLEOTIDE SEQUENCE [LARGE SCALE GENOMIC DNA]</scope>
    <source>
        <strain evidence="3 4">WQ 127069</strain>
    </source>
</reference>
<feature type="domain" description="HTH marR-type" evidence="2">
    <location>
        <begin position="12"/>
        <end position="143"/>
    </location>
</feature>
<dbReference type="Gene3D" id="1.10.10.10">
    <property type="entry name" value="Winged helix-like DNA-binding domain superfamily/Winged helix DNA-binding domain"/>
    <property type="match status" value="1"/>
</dbReference>
<protein>
    <submittedName>
        <fullName evidence="3">MarR family transcriptional regulator</fullName>
    </submittedName>
</protein>
<gene>
    <name evidence="3" type="ORF">OB236_05920</name>
</gene>
<organism evidence="3 4">
    <name type="scientific">Paenibacillus baimaensis</name>
    <dbReference type="NCBI Taxonomy" id="2982185"/>
    <lineage>
        <taxon>Bacteria</taxon>
        <taxon>Bacillati</taxon>
        <taxon>Bacillota</taxon>
        <taxon>Bacilli</taxon>
        <taxon>Bacillales</taxon>
        <taxon>Paenibacillaceae</taxon>
        <taxon>Paenibacillus</taxon>
    </lineage>
</organism>
<proteinExistence type="predicted"/>
<dbReference type="InterPro" id="IPR036390">
    <property type="entry name" value="WH_DNA-bd_sf"/>
</dbReference>
<dbReference type="PANTHER" id="PTHR33164">
    <property type="entry name" value="TRANSCRIPTIONAL REGULATOR, MARR FAMILY"/>
    <property type="match status" value="1"/>
</dbReference>
<dbReference type="EMBL" id="JAOQIO010000011">
    <property type="protein sequence ID" value="MCU6791664.1"/>
    <property type="molecule type" value="Genomic_DNA"/>
</dbReference>
<keyword evidence="4" id="KW-1185">Reference proteome</keyword>
<dbReference type="SMART" id="SM00347">
    <property type="entry name" value="HTH_MARR"/>
    <property type="match status" value="1"/>
</dbReference>
<evidence type="ECO:0000259" key="2">
    <source>
        <dbReference type="PROSITE" id="PS50995"/>
    </source>
</evidence>